<dbReference type="InterPro" id="IPR037063">
    <property type="entry name" value="PHb_sf"/>
</dbReference>
<dbReference type="SUPFAM" id="SSF50729">
    <property type="entry name" value="PH domain-like"/>
    <property type="match status" value="1"/>
</dbReference>
<dbReference type="Proteomes" id="UP000036449">
    <property type="component" value="Unassembled WGS sequence"/>
</dbReference>
<sequence length="124" mass="13574">MGLLDGLLGHGSDVAPEAVAQELDGMLVPGETVQVAFRVIRDLMVFTDRRMILVDKQGVTGRKVSYLTVPYRAITSYAIENAGNFDLDSELTIWISGRSDPITRTLKRGADIRGIQRAIAATLR</sequence>
<reference evidence="2 3" key="1">
    <citation type="submission" date="2015-03" db="EMBL/GenBank/DDBJ databases">
        <title>Genome sequencing of Methylobacterium tarhaniae DSM 25844.</title>
        <authorList>
            <person name="Chaudhry V."/>
            <person name="Patil P.B."/>
        </authorList>
    </citation>
    <scope>NUCLEOTIDE SEQUENCE [LARGE SCALE GENOMIC DNA]</scope>
    <source>
        <strain evidence="2 3">DSM 25844</strain>
    </source>
</reference>
<name>A0A0J6SW89_9HYPH</name>
<evidence type="ECO:0000313" key="2">
    <source>
        <dbReference type="EMBL" id="KMO37827.1"/>
    </source>
</evidence>
<dbReference type="InterPro" id="IPR012544">
    <property type="entry name" value="PHb"/>
</dbReference>
<organism evidence="2 3">
    <name type="scientific">Methylobacterium tarhaniae</name>
    <dbReference type="NCBI Taxonomy" id="1187852"/>
    <lineage>
        <taxon>Bacteria</taxon>
        <taxon>Pseudomonadati</taxon>
        <taxon>Pseudomonadota</taxon>
        <taxon>Alphaproteobacteria</taxon>
        <taxon>Hyphomicrobiales</taxon>
        <taxon>Methylobacteriaceae</taxon>
        <taxon>Methylobacterium</taxon>
    </lineage>
</organism>
<proteinExistence type="predicted"/>
<evidence type="ECO:0000313" key="3">
    <source>
        <dbReference type="Proteomes" id="UP000036449"/>
    </source>
</evidence>
<keyword evidence="3" id="KW-1185">Reference proteome</keyword>
<gene>
    <name evidence="2" type="ORF">VQ03_18495</name>
</gene>
<accession>A0A0J6SW89</accession>
<dbReference type="AlphaFoldDB" id="A0A0J6SW89"/>
<feature type="domain" description="Bacterial Pleckstrin homology" evidence="1">
    <location>
        <begin position="2"/>
        <end position="121"/>
    </location>
</feature>
<dbReference type="PATRIC" id="fig|1187852.3.peg.1003"/>
<dbReference type="RefSeq" id="WP_048452355.1">
    <property type="nucleotide sequence ID" value="NZ_JBNNPJ010000095.1"/>
</dbReference>
<dbReference type="PANTHER" id="PTHR35796">
    <property type="entry name" value="HYPOTHETICAL CYTOSOLIC PROTEIN"/>
    <property type="match status" value="1"/>
</dbReference>
<dbReference type="Pfam" id="PF08000">
    <property type="entry name" value="bPH_1"/>
    <property type="match status" value="1"/>
</dbReference>
<evidence type="ECO:0000259" key="1">
    <source>
        <dbReference type="Pfam" id="PF08000"/>
    </source>
</evidence>
<dbReference type="PANTHER" id="PTHR35796:SF3">
    <property type="entry name" value="BHLH DOMAIN-CONTAINING PROTEIN"/>
    <property type="match status" value="1"/>
</dbReference>
<dbReference type="OrthoDB" id="3199551at2"/>
<dbReference type="EMBL" id="LABZ01000129">
    <property type="protein sequence ID" value="KMO37827.1"/>
    <property type="molecule type" value="Genomic_DNA"/>
</dbReference>
<dbReference type="Gene3D" id="2.30.29.50">
    <property type="entry name" value="Bacterial Pleckstrin homology domain"/>
    <property type="match status" value="1"/>
</dbReference>
<comment type="caution">
    <text evidence="2">The sequence shown here is derived from an EMBL/GenBank/DDBJ whole genome shotgun (WGS) entry which is preliminary data.</text>
</comment>
<protein>
    <submittedName>
        <fullName evidence="2">Cytoplasmic protein</fullName>
    </submittedName>
</protein>
<dbReference type="CDD" id="cd13225">
    <property type="entry name" value="PH-like_bacteria"/>
    <property type="match status" value="1"/>
</dbReference>